<evidence type="ECO:0000256" key="2">
    <source>
        <dbReference type="SAM" id="Phobius"/>
    </source>
</evidence>
<dbReference type="RefSeq" id="WP_305028192.1">
    <property type="nucleotide sequence ID" value="NZ_JAUQTA010000001.1"/>
</dbReference>
<keyword evidence="2" id="KW-0472">Membrane</keyword>
<feature type="region of interest" description="Disordered" evidence="1">
    <location>
        <begin position="51"/>
        <end position="73"/>
    </location>
</feature>
<accession>A0ABT9B1V4</accession>
<sequence>MYALLTILTKSNWNGDDDKIVAGWIGFTVLMALIVATALLCWSFTRQMKKVRSADAAGVYGTDEDTTSDDEQA</sequence>
<evidence type="ECO:0000256" key="1">
    <source>
        <dbReference type="SAM" id="MobiDB-lite"/>
    </source>
</evidence>
<reference evidence="3 4" key="1">
    <citation type="submission" date="2023-07" db="EMBL/GenBank/DDBJ databases">
        <title>Nocardioides sp. nov WY-20 isolated from soil.</title>
        <authorList>
            <person name="Liu B."/>
            <person name="Wan Y."/>
        </authorList>
    </citation>
    <scope>NUCLEOTIDE SEQUENCE [LARGE SCALE GENOMIC DNA]</scope>
    <source>
        <strain evidence="3 4">WY-20</strain>
    </source>
</reference>
<evidence type="ECO:0000313" key="4">
    <source>
        <dbReference type="Proteomes" id="UP001233314"/>
    </source>
</evidence>
<organism evidence="3 4">
    <name type="scientific">Nocardioides jiangxiensis</name>
    <dbReference type="NCBI Taxonomy" id="3064524"/>
    <lineage>
        <taxon>Bacteria</taxon>
        <taxon>Bacillati</taxon>
        <taxon>Actinomycetota</taxon>
        <taxon>Actinomycetes</taxon>
        <taxon>Propionibacteriales</taxon>
        <taxon>Nocardioidaceae</taxon>
        <taxon>Nocardioides</taxon>
    </lineage>
</organism>
<keyword evidence="2" id="KW-0812">Transmembrane</keyword>
<proteinExistence type="predicted"/>
<gene>
    <name evidence="3" type="ORF">Q5722_10700</name>
</gene>
<keyword evidence="2" id="KW-1133">Transmembrane helix</keyword>
<comment type="caution">
    <text evidence="3">The sequence shown here is derived from an EMBL/GenBank/DDBJ whole genome shotgun (WGS) entry which is preliminary data.</text>
</comment>
<name>A0ABT9B1V4_9ACTN</name>
<dbReference type="EMBL" id="JAUQTA010000001">
    <property type="protein sequence ID" value="MDO7868836.1"/>
    <property type="molecule type" value="Genomic_DNA"/>
</dbReference>
<keyword evidence="4" id="KW-1185">Reference proteome</keyword>
<feature type="transmembrane region" description="Helical" evidence="2">
    <location>
        <begin position="20"/>
        <end position="42"/>
    </location>
</feature>
<evidence type="ECO:0000313" key="3">
    <source>
        <dbReference type="EMBL" id="MDO7868836.1"/>
    </source>
</evidence>
<protein>
    <submittedName>
        <fullName evidence="3">Uncharacterized protein</fullName>
    </submittedName>
</protein>
<dbReference type="Proteomes" id="UP001233314">
    <property type="component" value="Unassembled WGS sequence"/>
</dbReference>
<feature type="compositionally biased region" description="Acidic residues" evidence="1">
    <location>
        <begin position="62"/>
        <end position="73"/>
    </location>
</feature>